<dbReference type="RefSeq" id="WP_168044877.1">
    <property type="nucleotide sequence ID" value="NZ_JAATJM010000001.1"/>
</dbReference>
<evidence type="ECO:0000313" key="1">
    <source>
        <dbReference type="EMBL" id="NJC39950.1"/>
    </source>
</evidence>
<name>A0A7X6BMR2_9CAUL</name>
<proteinExistence type="predicted"/>
<dbReference type="GO" id="GO:0016746">
    <property type="term" value="F:acyltransferase activity"/>
    <property type="evidence" value="ECO:0007669"/>
    <property type="project" value="UniProtKB-KW"/>
</dbReference>
<gene>
    <name evidence="1" type="ORF">GGQ87_000208</name>
</gene>
<protein>
    <submittedName>
        <fullName evidence="1">Hemolysin-activating ACP:hemolysin acyltransferase</fullName>
    </submittedName>
</protein>
<sequence>MELVIGRMQRMTDAFAAAITFMAHRRPFSGLPFGPMVDSISGAIRRGHYVVASENGRVVGFTFWAVTSADVARRWTDEDYGRWGRHGRSDHGRR</sequence>
<keyword evidence="2" id="KW-1185">Reference proteome</keyword>
<organism evidence="1 2">
    <name type="scientific">Brevundimonas alba</name>
    <dbReference type="NCBI Taxonomy" id="74314"/>
    <lineage>
        <taxon>Bacteria</taxon>
        <taxon>Pseudomonadati</taxon>
        <taxon>Pseudomonadota</taxon>
        <taxon>Alphaproteobacteria</taxon>
        <taxon>Caulobacterales</taxon>
        <taxon>Caulobacteraceae</taxon>
        <taxon>Brevundimonas</taxon>
    </lineage>
</organism>
<accession>A0A7X6BMR2</accession>
<evidence type="ECO:0000313" key="2">
    <source>
        <dbReference type="Proteomes" id="UP000587415"/>
    </source>
</evidence>
<keyword evidence="1" id="KW-0012">Acyltransferase</keyword>
<comment type="caution">
    <text evidence="1">The sequence shown here is derived from an EMBL/GenBank/DDBJ whole genome shotgun (WGS) entry which is preliminary data.</text>
</comment>
<dbReference type="AlphaFoldDB" id="A0A7X6BMR2"/>
<reference evidence="1 2" key="1">
    <citation type="submission" date="2020-03" db="EMBL/GenBank/DDBJ databases">
        <title>Genomic Encyclopedia of Type Strains, Phase IV (KMG-IV): sequencing the most valuable type-strain genomes for metagenomic binning, comparative biology and taxonomic classification.</title>
        <authorList>
            <person name="Goeker M."/>
        </authorList>
    </citation>
    <scope>NUCLEOTIDE SEQUENCE [LARGE SCALE GENOMIC DNA]</scope>
    <source>
        <strain evidence="1 2">DSM 4736</strain>
    </source>
</reference>
<dbReference type="Proteomes" id="UP000587415">
    <property type="component" value="Unassembled WGS sequence"/>
</dbReference>
<dbReference type="EMBL" id="JAATJM010000001">
    <property type="protein sequence ID" value="NJC39950.1"/>
    <property type="molecule type" value="Genomic_DNA"/>
</dbReference>
<keyword evidence="1" id="KW-0808">Transferase</keyword>